<feature type="domain" description="BMC" evidence="4">
    <location>
        <begin position="5"/>
        <end position="87"/>
    </location>
</feature>
<dbReference type="SUPFAM" id="SSF143414">
    <property type="entry name" value="CcmK-like"/>
    <property type="match status" value="2"/>
</dbReference>
<dbReference type="Pfam" id="PF00936">
    <property type="entry name" value="BMC"/>
    <property type="match status" value="2"/>
</dbReference>
<comment type="similarity">
    <text evidence="3">Belongs to the bacterial microcompartments protein family.</text>
</comment>
<dbReference type="InterPro" id="IPR044872">
    <property type="entry name" value="CcmK/CsoS1_BMC"/>
</dbReference>
<feature type="domain" description="BMC" evidence="4">
    <location>
        <begin position="97"/>
        <end position="183"/>
    </location>
</feature>
<dbReference type="Proteomes" id="UP000696931">
    <property type="component" value="Unassembled WGS sequence"/>
</dbReference>
<accession>A0A933SDK2</accession>
<reference evidence="5" key="1">
    <citation type="submission" date="2020-07" db="EMBL/GenBank/DDBJ databases">
        <title>Huge and variable diversity of episymbiotic CPR bacteria and DPANN archaea in groundwater ecosystems.</title>
        <authorList>
            <person name="He C.Y."/>
            <person name="Keren R."/>
            <person name="Whittaker M."/>
            <person name="Farag I.F."/>
            <person name="Doudna J."/>
            <person name="Cate J.H.D."/>
            <person name="Banfield J.F."/>
        </authorList>
    </citation>
    <scope>NUCLEOTIDE SEQUENCE</scope>
    <source>
        <strain evidence="5">NC_groundwater_1813_Pr3_B-0.1um_71_17</strain>
    </source>
</reference>
<name>A0A933SDK2_UNCEI</name>
<keyword evidence="2" id="KW-1283">Bacterial microcompartment</keyword>
<organism evidence="5 6">
    <name type="scientific">Eiseniibacteriota bacterium</name>
    <dbReference type="NCBI Taxonomy" id="2212470"/>
    <lineage>
        <taxon>Bacteria</taxon>
        <taxon>Candidatus Eiseniibacteriota</taxon>
    </lineage>
</organism>
<comment type="caution">
    <text evidence="5">The sequence shown here is derived from an EMBL/GenBank/DDBJ whole genome shotgun (WGS) entry which is preliminary data.</text>
</comment>
<dbReference type="SMART" id="SM00877">
    <property type="entry name" value="BMC"/>
    <property type="match status" value="2"/>
</dbReference>
<comment type="subcellular location">
    <subcellularLocation>
        <location evidence="1">Bacterial microcompartment</location>
    </subcellularLocation>
</comment>
<dbReference type="PANTHER" id="PTHR33941:SF11">
    <property type="entry name" value="BACTERIAL MICROCOMPARTMENT SHELL PROTEIN PDUJ"/>
    <property type="match status" value="1"/>
</dbReference>
<dbReference type="PIRSF" id="PIRSF034834">
    <property type="entry name" value="PduT"/>
    <property type="match status" value="1"/>
</dbReference>
<dbReference type="AlphaFoldDB" id="A0A933SDK2"/>
<evidence type="ECO:0000256" key="1">
    <source>
        <dbReference type="ARBA" id="ARBA00024322"/>
    </source>
</evidence>
<dbReference type="CDD" id="cd07054">
    <property type="entry name" value="BMC_PduT_repeat2"/>
    <property type="match status" value="1"/>
</dbReference>
<evidence type="ECO:0000259" key="4">
    <source>
        <dbReference type="PROSITE" id="PS51930"/>
    </source>
</evidence>
<protein>
    <submittedName>
        <fullName evidence="5">BMC domain-containing protein</fullName>
    </submittedName>
</protein>
<dbReference type="InterPro" id="IPR000249">
    <property type="entry name" value="BMC_dom"/>
</dbReference>
<evidence type="ECO:0000256" key="2">
    <source>
        <dbReference type="ARBA" id="ARBA00024446"/>
    </source>
</evidence>
<dbReference type="InterPro" id="IPR037233">
    <property type="entry name" value="CcmK-like_sf"/>
</dbReference>
<dbReference type="Gene3D" id="3.30.70.1710">
    <property type="match status" value="2"/>
</dbReference>
<evidence type="ECO:0000313" key="6">
    <source>
        <dbReference type="Proteomes" id="UP000696931"/>
    </source>
</evidence>
<dbReference type="EMBL" id="JACRIW010000048">
    <property type="protein sequence ID" value="MBI5169325.1"/>
    <property type="molecule type" value="Genomic_DNA"/>
</dbReference>
<dbReference type="PANTHER" id="PTHR33941">
    <property type="entry name" value="PROPANEDIOL UTILIZATION PROTEIN PDUA"/>
    <property type="match status" value="1"/>
</dbReference>
<dbReference type="InterPro" id="IPR050575">
    <property type="entry name" value="BMC_shell"/>
</dbReference>
<sequence length="183" mass="18922">MSHVAVAAIETSSIAQGIVVADAMVKQSEIDVLEASTLSPGRYWILIGGDVATVRSSHQRGVKVAADTLLDQLFIPQLHADVLRALRGLVPANPDDAYGVIETLTAASAIVAADLAAKAAEITLRDVRLANGLGGKGVVMMSGSLSAVQAGVTAGKADAQKRGLLARSVVIPRLDPRLRARLA</sequence>
<dbReference type="InterPro" id="IPR011238">
    <property type="entry name" value="Micro_shell_prot_PduT"/>
</dbReference>
<evidence type="ECO:0000313" key="5">
    <source>
        <dbReference type="EMBL" id="MBI5169325.1"/>
    </source>
</evidence>
<proteinExistence type="inferred from homology"/>
<dbReference type="GO" id="GO:0031469">
    <property type="term" value="C:bacterial microcompartment"/>
    <property type="evidence" value="ECO:0007669"/>
    <property type="project" value="UniProtKB-SubCell"/>
</dbReference>
<evidence type="ECO:0000256" key="3">
    <source>
        <dbReference type="PROSITE-ProRule" id="PRU01278"/>
    </source>
</evidence>
<dbReference type="PROSITE" id="PS51930">
    <property type="entry name" value="BMC_2"/>
    <property type="match status" value="2"/>
</dbReference>
<gene>
    <name evidence="5" type="ORF">HZA61_07555</name>
</gene>